<evidence type="ECO:0000313" key="3">
    <source>
        <dbReference type="Proteomes" id="UP000573327"/>
    </source>
</evidence>
<feature type="transmembrane region" description="Helical" evidence="1">
    <location>
        <begin position="317"/>
        <end position="335"/>
    </location>
</feature>
<feature type="transmembrane region" description="Helical" evidence="1">
    <location>
        <begin position="202"/>
        <end position="235"/>
    </location>
</feature>
<evidence type="ECO:0008006" key="4">
    <source>
        <dbReference type="Google" id="ProtNLM"/>
    </source>
</evidence>
<feature type="transmembrane region" description="Helical" evidence="1">
    <location>
        <begin position="282"/>
        <end position="305"/>
    </location>
</feature>
<sequence>MAAPEAAVGRPARWTSAWAVPLALVAGYVAQVLFRLSLVRGQDYPVVNPDEHMYLVIARMLAGRSTTEIPGNEVIPAGYSLLISPALRITDDPELAYHLIMGINALLSCLVLPLGYLAMRRLAMPRPLAYLFATAAVLMPPVVFYSQYAMADTPLPALVLAWLIGVHGLLSEGSTRRRIGYGLLAGTAAGYCLLTHDRGGVIVALTALVLLVVLVLGWAPRVATALALVMMGALFYSKQLMTSWLLANIDGAHPSKVGNAVFDSLGDSALLRRTVMRMLGHLWYFVTSSWGLGALAAVVCVLAVFTSRFSKADRVVAFLMVSLMCGIALAAAAGLPDDHRIDTIVYARYLSPLVPVFFLVGAVVLYRTRKRKHLVLLAGSAALLMVTLALLVNRLAGREFKKSWFILWGMPDSTFLGSLWGDDWDGFHLMDTTAVALLVFGLVVAVRLLAGSRRALPVTGAIGVVLACFAAFATVSVTDHITKPNTAGRYGDATGFLEDAGIKPGDKVVMDNQVRWEIQVTLPSQQIEGRVWNRDLVRKDTPPADATVAVLALWVKGETPDKSWRNAPAGWHVDRHVAEKNYVVWRRG</sequence>
<feature type="transmembrane region" description="Helical" evidence="1">
    <location>
        <begin position="128"/>
        <end position="148"/>
    </location>
</feature>
<feature type="transmembrane region" description="Helical" evidence="1">
    <location>
        <begin position="12"/>
        <end position="34"/>
    </location>
</feature>
<protein>
    <recommendedName>
        <fullName evidence="4">Glycosyltransferase RgtA/B/C/D-like domain-containing protein</fullName>
    </recommendedName>
</protein>
<dbReference type="Proteomes" id="UP000573327">
    <property type="component" value="Unassembled WGS sequence"/>
</dbReference>
<dbReference type="RefSeq" id="WP_184918561.1">
    <property type="nucleotide sequence ID" value="NZ_JACHJR010000001.1"/>
</dbReference>
<accession>A0A7W7SDY3</accession>
<keyword evidence="1" id="KW-0812">Transmembrane</keyword>
<organism evidence="2 3">
    <name type="scientific">Kitasatospora gansuensis</name>
    <dbReference type="NCBI Taxonomy" id="258050"/>
    <lineage>
        <taxon>Bacteria</taxon>
        <taxon>Bacillati</taxon>
        <taxon>Actinomycetota</taxon>
        <taxon>Actinomycetes</taxon>
        <taxon>Kitasatosporales</taxon>
        <taxon>Streptomycetaceae</taxon>
        <taxon>Kitasatospora</taxon>
    </lineage>
</organism>
<gene>
    <name evidence="2" type="ORF">F4556_004244</name>
</gene>
<feature type="transmembrane region" description="Helical" evidence="1">
    <location>
        <begin position="427"/>
        <end position="449"/>
    </location>
</feature>
<feature type="transmembrane region" description="Helical" evidence="1">
    <location>
        <begin position="347"/>
        <end position="367"/>
    </location>
</feature>
<reference evidence="2 3" key="1">
    <citation type="submission" date="2020-08" db="EMBL/GenBank/DDBJ databases">
        <title>Sequencing the genomes of 1000 actinobacteria strains.</title>
        <authorList>
            <person name="Klenk H.-P."/>
        </authorList>
    </citation>
    <scope>NUCLEOTIDE SEQUENCE [LARGE SCALE GENOMIC DNA]</scope>
    <source>
        <strain evidence="2 3">DSM 44786</strain>
    </source>
</reference>
<feature type="transmembrane region" description="Helical" evidence="1">
    <location>
        <begin position="456"/>
        <end position="475"/>
    </location>
</feature>
<keyword evidence="1" id="KW-1133">Transmembrane helix</keyword>
<feature type="transmembrane region" description="Helical" evidence="1">
    <location>
        <begin position="95"/>
        <end position="116"/>
    </location>
</feature>
<keyword evidence="3" id="KW-1185">Reference proteome</keyword>
<comment type="caution">
    <text evidence="2">The sequence shown here is derived from an EMBL/GenBank/DDBJ whole genome shotgun (WGS) entry which is preliminary data.</text>
</comment>
<evidence type="ECO:0000313" key="2">
    <source>
        <dbReference type="EMBL" id="MBB4948709.1"/>
    </source>
</evidence>
<name>A0A7W7SDY3_9ACTN</name>
<dbReference type="AlphaFoldDB" id="A0A7W7SDY3"/>
<evidence type="ECO:0000256" key="1">
    <source>
        <dbReference type="SAM" id="Phobius"/>
    </source>
</evidence>
<keyword evidence="1" id="KW-0472">Membrane</keyword>
<dbReference type="EMBL" id="JACHJR010000001">
    <property type="protein sequence ID" value="MBB4948709.1"/>
    <property type="molecule type" value="Genomic_DNA"/>
</dbReference>
<proteinExistence type="predicted"/>
<feature type="transmembrane region" description="Helical" evidence="1">
    <location>
        <begin position="373"/>
        <end position="392"/>
    </location>
</feature>